<reference evidence="5" key="1">
    <citation type="submission" date="2021-01" db="EMBL/GenBank/DDBJ databases">
        <title>Whole genome shotgun sequence of Virgisporangium aliadipatigenens NBRC 105644.</title>
        <authorList>
            <person name="Komaki H."/>
            <person name="Tamura T."/>
        </authorList>
    </citation>
    <scope>NUCLEOTIDE SEQUENCE</scope>
    <source>
        <strain evidence="5">NBRC 105644</strain>
    </source>
</reference>
<sequence>MAAMMRQYRRAYKRHMRVSKAQETAMDYGHTCMIRGDGGRTIRAILDRICNKWTLLVVATLDEGTVRFGDLRQRVPGISQRMLTLTLRNLERDGLVARTVHAEVPPRVEYALTDAGRSLLAPALALAGWAMEHVPQIEASRAAYRERGK</sequence>
<dbReference type="InterPro" id="IPR002577">
    <property type="entry name" value="HTH_HxlR"/>
</dbReference>
<evidence type="ECO:0000313" key="5">
    <source>
        <dbReference type="EMBL" id="GIJ43911.1"/>
    </source>
</evidence>
<evidence type="ECO:0000256" key="1">
    <source>
        <dbReference type="ARBA" id="ARBA00023015"/>
    </source>
</evidence>
<dbReference type="PANTHER" id="PTHR33204:SF39">
    <property type="entry name" value="TRANSCRIPTIONAL REGULATORY PROTEIN"/>
    <property type="match status" value="1"/>
</dbReference>
<dbReference type="Gene3D" id="1.10.10.10">
    <property type="entry name" value="Winged helix-like DNA-binding domain superfamily/Winged helix DNA-binding domain"/>
    <property type="match status" value="1"/>
</dbReference>
<dbReference type="InterPro" id="IPR036390">
    <property type="entry name" value="WH_DNA-bd_sf"/>
</dbReference>
<comment type="caution">
    <text evidence="5">The sequence shown here is derived from an EMBL/GenBank/DDBJ whole genome shotgun (WGS) entry which is preliminary data.</text>
</comment>
<keyword evidence="1" id="KW-0805">Transcription regulation</keyword>
<evidence type="ECO:0000313" key="6">
    <source>
        <dbReference type="Proteomes" id="UP000619260"/>
    </source>
</evidence>
<keyword evidence="2" id="KW-0238">DNA-binding</keyword>
<name>A0A8J3YH86_9ACTN</name>
<keyword evidence="3" id="KW-0804">Transcription</keyword>
<proteinExistence type="predicted"/>
<dbReference type="AlphaFoldDB" id="A0A8J3YH86"/>
<dbReference type="Pfam" id="PF01638">
    <property type="entry name" value="HxlR"/>
    <property type="match status" value="1"/>
</dbReference>
<accession>A0A8J3YH86</accession>
<organism evidence="5 6">
    <name type="scientific">Virgisporangium aliadipatigenens</name>
    <dbReference type="NCBI Taxonomy" id="741659"/>
    <lineage>
        <taxon>Bacteria</taxon>
        <taxon>Bacillati</taxon>
        <taxon>Actinomycetota</taxon>
        <taxon>Actinomycetes</taxon>
        <taxon>Micromonosporales</taxon>
        <taxon>Micromonosporaceae</taxon>
        <taxon>Virgisporangium</taxon>
    </lineage>
</organism>
<feature type="domain" description="HTH hxlR-type" evidence="4">
    <location>
        <begin position="32"/>
        <end position="138"/>
    </location>
</feature>
<dbReference type="InterPro" id="IPR036388">
    <property type="entry name" value="WH-like_DNA-bd_sf"/>
</dbReference>
<keyword evidence="6" id="KW-1185">Reference proteome</keyword>
<dbReference type="Proteomes" id="UP000619260">
    <property type="component" value="Unassembled WGS sequence"/>
</dbReference>
<evidence type="ECO:0000259" key="4">
    <source>
        <dbReference type="PROSITE" id="PS51118"/>
    </source>
</evidence>
<dbReference type="PANTHER" id="PTHR33204">
    <property type="entry name" value="TRANSCRIPTIONAL REGULATOR, MARR FAMILY"/>
    <property type="match status" value="1"/>
</dbReference>
<evidence type="ECO:0000256" key="2">
    <source>
        <dbReference type="ARBA" id="ARBA00023125"/>
    </source>
</evidence>
<evidence type="ECO:0000256" key="3">
    <source>
        <dbReference type="ARBA" id="ARBA00023163"/>
    </source>
</evidence>
<gene>
    <name evidence="5" type="ORF">Val02_07970</name>
</gene>
<dbReference type="PROSITE" id="PS51118">
    <property type="entry name" value="HTH_HXLR"/>
    <property type="match status" value="1"/>
</dbReference>
<protein>
    <recommendedName>
        <fullName evidence="4">HTH hxlR-type domain-containing protein</fullName>
    </recommendedName>
</protein>
<dbReference type="SUPFAM" id="SSF46785">
    <property type="entry name" value="Winged helix' DNA-binding domain"/>
    <property type="match status" value="1"/>
</dbReference>
<dbReference type="EMBL" id="BOPF01000002">
    <property type="protein sequence ID" value="GIJ43911.1"/>
    <property type="molecule type" value="Genomic_DNA"/>
</dbReference>
<dbReference type="GO" id="GO:0003677">
    <property type="term" value="F:DNA binding"/>
    <property type="evidence" value="ECO:0007669"/>
    <property type="project" value="UniProtKB-KW"/>
</dbReference>